<keyword evidence="7" id="KW-1185">Reference proteome</keyword>
<evidence type="ECO:0000256" key="2">
    <source>
        <dbReference type="ARBA" id="ARBA00022670"/>
    </source>
</evidence>
<dbReference type="GO" id="GO:0006508">
    <property type="term" value="P:proteolysis"/>
    <property type="evidence" value="ECO:0007669"/>
    <property type="project" value="UniProtKB-KW"/>
</dbReference>
<organism evidence="6 7">
    <name type="scientific">Halalkalibacter suaedae</name>
    <dbReference type="NCBI Taxonomy" id="2822140"/>
    <lineage>
        <taxon>Bacteria</taxon>
        <taxon>Bacillati</taxon>
        <taxon>Bacillota</taxon>
        <taxon>Bacilli</taxon>
        <taxon>Bacillales</taxon>
        <taxon>Bacillaceae</taxon>
        <taxon>Halalkalibacter</taxon>
    </lineage>
</organism>
<accession>A0A941APU9</accession>
<dbReference type="SUPFAM" id="SSF47090">
    <property type="entry name" value="PGBD-like"/>
    <property type="match status" value="3"/>
</dbReference>
<protein>
    <submittedName>
        <fullName evidence="6">Peptidoglycan-binding protein</fullName>
    </submittedName>
</protein>
<name>A0A941APU9_9BACI</name>
<feature type="domain" description="NlpC/P60" evidence="5">
    <location>
        <begin position="326"/>
        <end position="444"/>
    </location>
</feature>
<dbReference type="SUPFAM" id="SSF54001">
    <property type="entry name" value="Cysteine proteinases"/>
    <property type="match status" value="1"/>
</dbReference>
<keyword evidence="4" id="KW-0788">Thiol protease</keyword>
<evidence type="ECO:0000313" key="7">
    <source>
        <dbReference type="Proteomes" id="UP000678228"/>
    </source>
</evidence>
<dbReference type="Gene3D" id="1.10.101.10">
    <property type="entry name" value="PGBD-like superfamily/PGBD"/>
    <property type="match status" value="3"/>
</dbReference>
<proteinExistence type="inferred from homology"/>
<dbReference type="InterPro" id="IPR000064">
    <property type="entry name" value="NLP_P60_dom"/>
</dbReference>
<keyword evidence="2" id="KW-0645">Protease</keyword>
<dbReference type="EMBL" id="JAGKSQ010000010">
    <property type="protein sequence ID" value="MBP3953170.1"/>
    <property type="molecule type" value="Genomic_DNA"/>
</dbReference>
<sequence>MEIEEEQGVNSTLKRVVISSTFATGLFIATPHVAEAALGDQTLRTGMTDSDVKDLQDALKQKGFFTYPQSTGYYGSITADAVRKFQQKHNLQVDGIAGPQTLSKLLAEMDGQVPVVAPVPVKTVTPAPTPVNTTTPSKITQTPASTSKLAATTGLIRVGSRGAHVEELQQKLKELGHFRTSTTDYFGRVTEAAVKEFQKANGLKVDGIVGPQTLSYLMKEALQETTPVYQPEIPVVQEPQPATILKIGSTGAAVTELQAQLRSVGVFHQQPTGYYGEITARSIREFQKIHNLTVDGIASAATVAKLKEVATNKATTPTQSPSSSSGALVTNLLAEAATLIGVPYQWGGTTTAGFDCSGFVQYVFNQQGVSLPRTVALQWNSAQAVSTPAVGDIVFFATINDGPSHNGIYIGNNQFIHSGSSTGVTISSLSNSYWGPRYLGAKRF</sequence>
<gene>
    <name evidence="6" type="ORF">J7W16_18770</name>
</gene>
<dbReference type="PANTHER" id="PTHR47053:SF1">
    <property type="entry name" value="MUREIN DD-ENDOPEPTIDASE MEPH-RELATED"/>
    <property type="match status" value="1"/>
</dbReference>
<dbReference type="PROSITE" id="PS51935">
    <property type="entry name" value="NLPC_P60"/>
    <property type="match status" value="1"/>
</dbReference>
<dbReference type="InterPro" id="IPR036365">
    <property type="entry name" value="PGBD-like_sf"/>
</dbReference>
<comment type="caution">
    <text evidence="6">The sequence shown here is derived from an EMBL/GenBank/DDBJ whole genome shotgun (WGS) entry which is preliminary data.</text>
</comment>
<dbReference type="Pfam" id="PF00877">
    <property type="entry name" value="NLPC_P60"/>
    <property type="match status" value="1"/>
</dbReference>
<comment type="similarity">
    <text evidence="1">Belongs to the peptidase C40 family.</text>
</comment>
<evidence type="ECO:0000259" key="5">
    <source>
        <dbReference type="PROSITE" id="PS51935"/>
    </source>
</evidence>
<dbReference type="Pfam" id="PF01471">
    <property type="entry name" value="PG_binding_1"/>
    <property type="match status" value="3"/>
</dbReference>
<keyword evidence="3" id="KW-0378">Hydrolase</keyword>
<dbReference type="InterPro" id="IPR038765">
    <property type="entry name" value="Papain-like_cys_pep_sf"/>
</dbReference>
<dbReference type="GO" id="GO:0008234">
    <property type="term" value="F:cysteine-type peptidase activity"/>
    <property type="evidence" value="ECO:0007669"/>
    <property type="project" value="UniProtKB-KW"/>
</dbReference>
<dbReference type="PANTHER" id="PTHR47053">
    <property type="entry name" value="MUREIN DD-ENDOPEPTIDASE MEPH-RELATED"/>
    <property type="match status" value="1"/>
</dbReference>
<evidence type="ECO:0000256" key="3">
    <source>
        <dbReference type="ARBA" id="ARBA00022801"/>
    </source>
</evidence>
<dbReference type="AlphaFoldDB" id="A0A941APU9"/>
<evidence type="ECO:0000256" key="1">
    <source>
        <dbReference type="ARBA" id="ARBA00007074"/>
    </source>
</evidence>
<evidence type="ECO:0000313" key="6">
    <source>
        <dbReference type="EMBL" id="MBP3953170.1"/>
    </source>
</evidence>
<evidence type="ECO:0000256" key="4">
    <source>
        <dbReference type="ARBA" id="ARBA00022807"/>
    </source>
</evidence>
<dbReference type="Proteomes" id="UP000678228">
    <property type="component" value="Unassembled WGS sequence"/>
</dbReference>
<dbReference type="InterPro" id="IPR002477">
    <property type="entry name" value="Peptidoglycan-bd-like"/>
</dbReference>
<dbReference type="InterPro" id="IPR036366">
    <property type="entry name" value="PGBDSf"/>
</dbReference>
<dbReference type="Gene3D" id="3.90.1720.10">
    <property type="entry name" value="endopeptidase domain like (from Nostoc punctiforme)"/>
    <property type="match status" value="1"/>
</dbReference>
<dbReference type="InterPro" id="IPR051202">
    <property type="entry name" value="Peptidase_C40"/>
</dbReference>
<reference evidence="6" key="1">
    <citation type="submission" date="2021-03" db="EMBL/GenBank/DDBJ databases">
        <title>Bacillus suaedae sp. nov., isolated from Suaeda aralocaspica.</title>
        <authorList>
            <person name="Lei R.F.R."/>
        </authorList>
    </citation>
    <scope>NUCLEOTIDE SEQUENCE</scope>
    <source>
        <strain evidence="6">YZJH907-2</strain>
    </source>
</reference>